<comment type="subcellular location">
    <subcellularLocation>
        <location evidence="1">Nucleus</location>
    </subcellularLocation>
</comment>
<keyword evidence="9" id="KW-0378">Hydrolase</keyword>
<dbReference type="CDD" id="cd19491">
    <property type="entry name" value="XRCC3"/>
    <property type="match status" value="1"/>
</dbReference>
<dbReference type="GO" id="GO:0000150">
    <property type="term" value="F:DNA strand exchange activity"/>
    <property type="evidence" value="ECO:0007669"/>
    <property type="project" value="TreeGrafter"/>
</dbReference>
<dbReference type="GO" id="GO:0003697">
    <property type="term" value="F:single-stranded DNA binding"/>
    <property type="evidence" value="ECO:0007669"/>
    <property type="project" value="TreeGrafter"/>
</dbReference>
<dbReference type="AlphaFoldDB" id="A0AA39ZX81"/>
<evidence type="ECO:0000313" key="10">
    <source>
        <dbReference type="Proteomes" id="UP001172102"/>
    </source>
</evidence>
<dbReference type="InterPro" id="IPR020588">
    <property type="entry name" value="RecA_ATP-bd"/>
</dbReference>
<evidence type="ECO:0000256" key="5">
    <source>
        <dbReference type="ARBA" id="ARBA00023204"/>
    </source>
</evidence>
<keyword evidence="4" id="KW-0067">ATP-binding</keyword>
<feature type="compositionally biased region" description="Basic residues" evidence="7">
    <location>
        <begin position="315"/>
        <end position="324"/>
    </location>
</feature>
<dbReference type="SUPFAM" id="SSF52540">
    <property type="entry name" value="P-loop containing nucleoside triphosphate hydrolases"/>
    <property type="match status" value="1"/>
</dbReference>
<keyword evidence="3" id="KW-0227">DNA damage</keyword>
<accession>A0AA39ZX81</accession>
<dbReference type="PANTHER" id="PTHR22942">
    <property type="entry name" value="RECA/RAD51/RADA DNA STRAND-PAIRING FAMILY MEMBER"/>
    <property type="match status" value="1"/>
</dbReference>
<comment type="caution">
    <text evidence="9">The sequence shown here is derived from an EMBL/GenBank/DDBJ whole genome shotgun (WGS) entry which is preliminary data.</text>
</comment>
<gene>
    <name evidence="9" type="ORF">B0H67DRAFT_613737</name>
</gene>
<evidence type="ECO:0000256" key="1">
    <source>
        <dbReference type="ARBA" id="ARBA00004123"/>
    </source>
</evidence>
<dbReference type="PANTHER" id="PTHR22942:SF66">
    <property type="entry name" value="RE19845P"/>
    <property type="match status" value="1"/>
</dbReference>
<feature type="domain" description="RecA family profile 1" evidence="8">
    <location>
        <begin position="103"/>
        <end position="284"/>
    </location>
</feature>
<keyword evidence="10" id="KW-1185">Reference proteome</keyword>
<dbReference type="GO" id="GO:0016787">
    <property type="term" value="F:hydrolase activity"/>
    <property type="evidence" value="ECO:0007669"/>
    <property type="project" value="UniProtKB-KW"/>
</dbReference>
<dbReference type="GO" id="GO:0003690">
    <property type="term" value="F:double-stranded DNA binding"/>
    <property type="evidence" value="ECO:0007669"/>
    <property type="project" value="TreeGrafter"/>
</dbReference>
<dbReference type="GO" id="GO:0061982">
    <property type="term" value="P:meiosis I cell cycle process"/>
    <property type="evidence" value="ECO:0007669"/>
    <property type="project" value="UniProtKB-ARBA"/>
</dbReference>
<dbReference type="PROSITE" id="PS50162">
    <property type="entry name" value="RECA_2"/>
    <property type="match status" value="1"/>
</dbReference>
<dbReference type="GO" id="GO:0005524">
    <property type="term" value="F:ATP binding"/>
    <property type="evidence" value="ECO:0007669"/>
    <property type="project" value="UniProtKB-KW"/>
</dbReference>
<dbReference type="GO" id="GO:0140664">
    <property type="term" value="F:ATP-dependent DNA damage sensor activity"/>
    <property type="evidence" value="ECO:0007669"/>
    <property type="project" value="InterPro"/>
</dbReference>
<evidence type="ECO:0000256" key="7">
    <source>
        <dbReference type="SAM" id="MobiDB-lite"/>
    </source>
</evidence>
<reference evidence="9" key="1">
    <citation type="submission" date="2023-06" db="EMBL/GenBank/DDBJ databases">
        <title>Genome-scale phylogeny and comparative genomics of the fungal order Sordariales.</title>
        <authorList>
            <consortium name="Lawrence Berkeley National Laboratory"/>
            <person name="Hensen N."/>
            <person name="Bonometti L."/>
            <person name="Westerberg I."/>
            <person name="Brannstrom I.O."/>
            <person name="Guillou S."/>
            <person name="Cros-Aarteil S."/>
            <person name="Calhoun S."/>
            <person name="Haridas S."/>
            <person name="Kuo A."/>
            <person name="Mondo S."/>
            <person name="Pangilinan J."/>
            <person name="Riley R."/>
            <person name="Labutti K."/>
            <person name="Andreopoulos B."/>
            <person name="Lipzen A."/>
            <person name="Chen C."/>
            <person name="Yanf M."/>
            <person name="Daum C."/>
            <person name="Ng V."/>
            <person name="Clum A."/>
            <person name="Steindorff A."/>
            <person name="Ohm R."/>
            <person name="Martin F."/>
            <person name="Silar P."/>
            <person name="Natvig D."/>
            <person name="Lalanne C."/>
            <person name="Gautier V."/>
            <person name="Ament-Velasquez S.L."/>
            <person name="Kruys A."/>
            <person name="Hutchinson M.I."/>
            <person name="Powell A.J."/>
            <person name="Barry K."/>
            <person name="Miller A.N."/>
            <person name="Grigoriev I.V."/>
            <person name="Debuchy R."/>
            <person name="Gladieux P."/>
            <person name="Thoren M.H."/>
            <person name="Johannesson H."/>
        </authorList>
    </citation>
    <scope>NUCLEOTIDE SEQUENCE</scope>
    <source>
        <strain evidence="9">SMH4607-1</strain>
    </source>
</reference>
<dbReference type="PRINTS" id="PR01874">
    <property type="entry name" value="DNAREPAIRADA"/>
</dbReference>
<dbReference type="InterPro" id="IPR027417">
    <property type="entry name" value="P-loop_NTPase"/>
</dbReference>
<evidence type="ECO:0000256" key="6">
    <source>
        <dbReference type="ARBA" id="ARBA00023242"/>
    </source>
</evidence>
<name>A0AA39ZX81_9PEZI</name>
<dbReference type="EMBL" id="JAUKUA010000007">
    <property type="protein sequence ID" value="KAK0705329.1"/>
    <property type="molecule type" value="Genomic_DNA"/>
</dbReference>
<dbReference type="GO" id="GO:0042148">
    <property type="term" value="P:DNA strand invasion"/>
    <property type="evidence" value="ECO:0007669"/>
    <property type="project" value="TreeGrafter"/>
</dbReference>
<organism evidence="9 10">
    <name type="scientific">Lasiosphaeris hirsuta</name>
    <dbReference type="NCBI Taxonomy" id="260670"/>
    <lineage>
        <taxon>Eukaryota</taxon>
        <taxon>Fungi</taxon>
        <taxon>Dikarya</taxon>
        <taxon>Ascomycota</taxon>
        <taxon>Pezizomycotina</taxon>
        <taxon>Sordariomycetes</taxon>
        <taxon>Sordariomycetidae</taxon>
        <taxon>Sordariales</taxon>
        <taxon>Lasiosphaeriaceae</taxon>
        <taxon>Lasiosphaeris</taxon>
    </lineage>
</organism>
<protein>
    <submittedName>
        <fullName evidence="9">P-loop containing nucleoside triphosphate hydrolase protein</fullName>
    </submittedName>
</protein>
<evidence type="ECO:0000256" key="3">
    <source>
        <dbReference type="ARBA" id="ARBA00022763"/>
    </source>
</evidence>
<keyword evidence="5" id="KW-0234">DNA repair</keyword>
<dbReference type="InterPro" id="IPR047348">
    <property type="entry name" value="XRCC3-like_C"/>
</dbReference>
<keyword evidence="2" id="KW-0547">Nucleotide-binding</keyword>
<dbReference type="GO" id="GO:0005634">
    <property type="term" value="C:nucleus"/>
    <property type="evidence" value="ECO:0007669"/>
    <property type="project" value="UniProtKB-SubCell"/>
</dbReference>
<feature type="compositionally biased region" description="Pro residues" evidence="7">
    <location>
        <begin position="354"/>
        <end position="368"/>
    </location>
</feature>
<sequence>MTDLLSVLPHFPVGEYASLIPTLEKHGLSTSDLVTLDAADIGKRTHLPLLNIKRLCNAIIEALHADLSVSPLKPGQQHGQQQQQPATSIASTLKHTAASLDALWQTISTLDPDLDRALAGGVPAGYVTEITGESGAGKSQFLLTLLLAVQLPPPHGLGRPAMYISTEAPMSTRRLYQIMAAHPTLNNMDPADRPSLDNIISTETADLESQDHILTYQVPVAIERRNIGLLVLDSVATNFRAEFERSAGQASNMGARSTELVRLGMHLHHLACKYNLAVVVANQVADRFGSTAVGPGSSSGFGPKTPVIPSSSTASRHHHHHHALGRSTQESPLATRSRPIAEISNLPSSLPPQSTMPPPPAPSAPPATPYHHPYNSSPDPAPALLLDHQQRWFTGWGDDPFADYALKTPSLGLVWSTQIAARIALFKRAVYTRRTGGRWALDDDDPDNYQGRDDEEEQVAALQSWQRWMKVVFAPHAAASGPGLDGLTESVTGGAVEFEVTMGGVRAVKREREAG</sequence>
<dbReference type="GO" id="GO:0006312">
    <property type="term" value="P:mitotic recombination"/>
    <property type="evidence" value="ECO:0007669"/>
    <property type="project" value="TreeGrafter"/>
</dbReference>
<dbReference type="GO" id="GO:0000730">
    <property type="term" value="P:DNA recombinase assembly"/>
    <property type="evidence" value="ECO:0007669"/>
    <property type="project" value="TreeGrafter"/>
</dbReference>
<evidence type="ECO:0000313" key="9">
    <source>
        <dbReference type="EMBL" id="KAK0705329.1"/>
    </source>
</evidence>
<dbReference type="Gene3D" id="3.40.50.300">
    <property type="entry name" value="P-loop containing nucleotide triphosphate hydrolases"/>
    <property type="match status" value="1"/>
</dbReference>
<dbReference type="InterPro" id="IPR013632">
    <property type="entry name" value="Rad51_C"/>
</dbReference>
<evidence type="ECO:0000256" key="4">
    <source>
        <dbReference type="ARBA" id="ARBA00022840"/>
    </source>
</evidence>
<keyword evidence="6" id="KW-0539">Nucleus</keyword>
<dbReference type="Pfam" id="PF08423">
    <property type="entry name" value="Rad51"/>
    <property type="match status" value="1"/>
</dbReference>
<dbReference type="Proteomes" id="UP001172102">
    <property type="component" value="Unassembled WGS sequence"/>
</dbReference>
<evidence type="ECO:0000256" key="2">
    <source>
        <dbReference type="ARBA" id="ARBA00022741"/>
    </source>
</evidence>
<proteinExistence type="predicted"/>
<feature type="region of interest" description="Disordered" evidence="7">
    <location>
        <begin position="292"/>
        <end position="383"/>
    </location>
</feature>
<evidence type="ECO:0000259" key="8">
    <source>
        <dbReference type="PROSITE" id="PS50162"/>
    </source>
</evidence>